<protein>
    <recommendedName>
        <fullName evidence="3">HMG box domain-containing protein</fullName>
    </recommendedName>
</protein>
<gene>
    <name evidence="1" type="ORF">PARMNEM_LOCUS20539</name>
</gene>
<dbReference type="GO" id="GO:0005634">
    <property type="term" value="C:nucleus"/>
    <property type="evidence" value="ECO:0007669"/>
    <property type="project" value="UniProtKB-ARBA"/>
</dbReference>
<organism evidence="1 2">
    <name type="scientific">Parnassius mnemosyne</name>
    <name type="common">clouded apollo</name>
    <dbReference type="NCBI Taxonomy" id="213953"/>
    <lineage>
        <taxon>Eukaryota</taxon>
        <taxon>Metazoa</taxon>
        <taxon>Ecdysozoa</taxon>
        <taxon>Arthropoda</taxon>
        <taxon>Hexapoda</taxon>
        <taxon>Insecta</taxon>
        <taxon>Pterygota</taxon>
        <taxon>Neoptera</taxon>
        <taxon>Endopterygota</taxon>
        <taxon>Lepidoptera</taxon>
        <taxon>Glossata</taxon>
        <taxon>Ditrysia</taxon>
        <taxon>Papilionoidea</taxon>
        <taxon>Papilionidae</taxon>
        <taxon>Parnassiinae</taxon>
        <taxon>Parnassini</taxon>
        <taxon>Parnassius</taxon>
        <taxon>Driopa</taxon>
    </lineage>
</organism>
<dbReference type="SUPFAM" id="SSF47095">
    <property type="entry name" value="HMG-box"/>
    <property type="match status" value="1"/>
</dbReference>
<keyword evidence="2" id="KW-1185">Reference proteome</keyword>
<reference evidence="1 2" key="1">
    <citation type="submission" date="2023-11" db="EMBL/GenBank/DDBJ databases">
        <authorList>
            <person name="Hedman E."/>
            <person name="Englund M."/>
            <person name="Stromberg M."/>
            <person name="Nyberg Akerstrom W."/>
            <person name="Nylinder S."/>
            <person name="Jareborg N."/>
            <person name="Kallberg Y."/>
            <person name="Kronander E."/>
        </authorList>
    </citation>
    <scope>NUCLEOTIDE SEQUENCE [LARGE SCALE GENOMIC DNA]</scope>
</reference>
<sequence length="243" mass="28705">MEENEYRASIPKTALNLYVRLYCKKRKLVENKVTRKHTTLMEATKSWLSLSKSEKEIFITKYNNIVNEYKKKIADSLKDAQPYLKKKDLLRYEKTTTIHTKNHGNQDKQNEEVNYNKNNYQNTLEDSKPIIGAISTNDVLTSDLSFAESQENELPENNSFGPEYLPEPIPPRFTSGKELYEMLMLRTKEETVNWSSLSVAEKRRYQNAILCIKRNYIKSYRSFLESLTPEELFNYYVKNKHEE</sequence>
<proteinExistence type="predicted"/>
<dbReference type="AlphaFoldDB" id="A0AAV1M6P7"/>
<name>A0AAV1M6P7_9NEOP</name>
<comment type="caution">
    <text evidence="1">The sequence shown here is derived from an EMBL/GenBank/DDBJ whole genome shotgun (WGS) entry which is preliminary data.</text>
</comment>
<accession>A0AAV1M6P7</accession>
<dbReference type="EMBL" id="CAVLGL010000137">
    <property type="protein sequence ID" value="CAK1601984.1"/>
    <property type="molecule type" value="Genomic_DNA"/>
</dbReference>
<dbReference type="InterPro" id="IPR036910">
    <property type="entry name" value="HMG_box_dom_sf"/>
</dbReference>
<evidence type="ECO:0000313" key="1">
    <source>
        <dbReference type="EMBL" id="CAK1601984.1"/>
    </source>
</evidence>
<dbReference type="Proteomes" id="UP001314205">
    <property type="component" value="Unassembled WGS sequence"/>
</dbReference>
<evidence type="ECO:0008006" key="3">
    <source>
        <dbReference type="Google" id="ProtNLM"/>
    </source>
</evidence>
<evidence type="ECO:0000313" key="2">
    <source>
        <dbReference type="Proteomes" id="UP001314205"/>
    </source>
</evidence>